<dbReference type="InterPro" id="IPR053185">
    <property type="entry name" value="SET_domain_protein"/>
</dbReference>
<gene>
    <name evidence="1" type="ORF">FJTKL_11857</name>
</gene>
<protein>
    <submittedName>
        <fullName evidence="1">Uncharacterized protein</fullName>
    </submittedName>
</protein>
<comment type="caution">
    <text evidence="1">The sequence shown here is derived from an EMBL/GenBank/DDBJ whole genome shotgun (WGS) entry which is preliminary data.</text>
</comment>
<sequence length="198" mass="23136">MYSKLPSQVVAKNSIADNLDGQRNSPWRRAVNKLYDQCAQQEDHLKTQTSLTDVHSPDIPMGPDWRWFHRQNELRNNWNFQCTCSLCSAGSRRREASDERRQKFSELAEEYHQLDHYNTKASLKALQVLEKAMKINRKEPMLTSATPLLIQAAWTAYRGGHVGMAKRYVEEIEEDMKARGFDDEWEESSLKDIKKLLY</sequence>
<evidence type="ECO:0000313" key="1">
    <source>
        <dbReference type="EMBL" id="KAL2291620.1"/>
    </source>
</evidence>
<organism evidence="1 2">
    <name type="scientific">Diaporthe vaccinii</name>
    <dbReference type="NCBI Taxonomy" id="105482"/>
    <lineage>
        <taxon>Eukaryota</taxon>
        <taxon>Fungi</taxon>
        <taxon>Dikarya</taxon>
        <taxon>Ascomycota</taxon>
        <taxon>Pezizomycotina</taxon>
        <taxon>Sordariomycetes</taxon>
        <taxon>Sordariomycetidae</taxon>
        <taxon>Diaporthales</taxon>
        <taxon>Diaporthaceae</taxon>
        <taxon>Diaporthe</taxon>
        <taxon>Diaporthe eres species complex</taxon>
    </lineage>
</organism>
<keyword evidence="2" id="KW-1185">Reference proteome</keyword>
<dbReference type="InterPro" id="IPR011990">
    <property type="entry name" value="TPR-like_helical_dom_sf"/>
</dbReference>
<dbReference type="Proteomes" id="UP001600888">
    <property type="component" value="Unassembled WGS sequence"/>
</dbReference>
<dbReference type="Gene3D" id="1.25.40.10">
    <property type="entry name" value="Tetratricopeptide repeat domain"/>
    <property type="match status" value="1"/>
</dbReference>
<proteinExistence type="predicted"/>
<dbReference type="PANTHER" id="PTHR47332:SF4">
    <property type="entry name" value="SET DOMAIN-CONTAINING PROTEIN 5"/>
    <property type="match status" value="1"/>
</dbReference>
<reference evidence="1 2" key="1">
    <citation type="submission" date="2024-03" db="EMBL/GenBank/DDBJ databases">
        <title>A high-quality draft genome sequence of Diaporthe vaccinii, a causative agent of upright dieback and viscid rot disease in cranberry plants.</title>
        <authorList>
            <person name="Sarrasin M."/>
            <person name="Lang B.F."/>
            <person name="Burger G."/>
        </authorList>
    </citation>
    <scope>NUCLEOTIDE SEQUENCE [LARGE SCALE GENOMIC DNA]</scope>
    <source>
        <strain evidence="1 2">IS7</strain>
    </source>
</reference>
<accession>A0ABR4FAA0</accession>
<evidence type="ECO:0000313" key="2">
    <source>
        <dbReference type="Proteomes" id="UP001600888"/>
    </source>
</evidence>
<dbReference type="PANTHER" id="PTHR47332">
    <property type="entry name" value="SET DOMAIN-CONTAINING PROTEIN 5"/>
    <property type="match status" value="1"/>
</dbReference>
<dbReference type="EMBL" id="JBAWTH010000005">
    <property type="protein sequence ID" value="KAL2291620.1"/>
    <property type="molecule type" value="Genomic_DNA"/>
</dbReference>
<name>A0ABR4FAA0_9PEZI</name>